<keyword evidence="3" id="KW-1003">Cell membrane</keyword>
<dbReference type="FunFam" id="2.60.120.430:FF:000003">
    <property type="entry name" value="FERONIA receptor-like kinase"/>
    <property type="match status" value="1"/>
</dbReference>
<evidence type="ECO:0000256" key="9">
    <source>
        <dbReference type="ARBA" id="ARBA00022777"/>
    </source>
</evidence>
<keyword evidence="8 17" id="KW-0547">Nucleotide-binding</keyword>
<evidence type="ECO:0000256" key="17">
    <source>
        <dbReference type="PROSITE-ProRule" id="PRU10141"/>
    </source>
</evidence>
<proteinExistence type="predicted"/>
<dbReference type="InterPro" id="IPR000719">
    <property type="entry name" value="Prot_kinase_dom"/>
</dbReference>
<keyword evidence="11 18" id="KW-1133">Transmembrane helix</keyword>
<evidence type="ECO:0000256" key="18">
    <source>
        <dbReference type="SAM" id="Phobius"/>
    </source>
</evidence>
<dbReference type="InterPro" id="IPR017441">
    <property type="entry name" value="Protein_kinase_ATP_BS"/>
</dbReference>
<name>A0A8T2S8T8_CERRI</name>
<sequence length="886" mass="98079">MSRLSFCFLSGERDLMKLLTLLVIMVLAAKTSRIEGASFTTQDNYLIDCGSFSDPFKDSDGRIWVGDGSASGATHLAGNSASINASTSVQNPNLPDTVPFLTARIFNSPVSYTFNVTPGRHWLRLYFYPFEYSTFDPRFAMVTVSLASFVLIQNMNISREIEAHNYEYLMREFAINVVSPQLLVSFSLGQVSGSFIMLNGIELVSMPDDMFADSITRVDLPTPITPGMESTALQTMYRVNIGGQSVKAVDDELSRVWMGSDFIFIPTAARGVSDAASSAEAIGYVDANKTYIAPQEVYNTARSMTNDNRVNLNFNLTWSFSVDPSPDVMYLIRLHFCEFVYDNQNMRVFDIFLNSYIAQKDFDAYAKAGVLSGDNNGKDKGFYMEYALQFEKEITWNESNIVIALHPTNDTQPYMFNALLNGLEIFKLNNSEGSLQGPEPPIMEVPIGTASLEEDSSHNALKPQLIGGVAGAVGLIALLIAGCVWCICKQKKKETKAPPRSWHSLLLYESDQTRSALSKGSSTSAGSYASSRPFHLCRHFTFEEITSMTNNFDGSKVLGVGGFGKVYEGVLEDGTKVAVKRGSTDSGQGVAEFEKEIEHLSNLRHRHLVSLIGHCQDDNEMILVYDYMANGTLRDHLYGTGLPHLSWKQRLEICIGAARGLHYLHTGSAKGIIHRDVKTTNILLDAKLVAKVSDFGLSKTAPNLDETHVSTAVKGSFGYLDPEYFRRQQLTAKSDVYSFGVVLMEVLCARPAINPRLPTDQINLAEWAMKCLKKGMLDQIIDPYLLGHINRESLSKFADTAERCLLDRGTERPTMGDVLWNLEACLKFHESSLGKTSDESNPGSLDISIEAVEITDLDYSHSNTKTEVSNTSMTEVFSQLVDPQGR</sequence>
<dbReference type="PANTHER" id="PTHR45631">
    <property type="entry name" value="OS07G0107800 PROTEIN-RELATED"/>
    <property type="match status" value="1"/>
</dbReference>
<feature type="signal peptide" evidence="19">
    <location>
        <begin position="1"/>
        <end position="36"/>
    </location>
</feature>
<feature type="domain" description="Protein kinase" evidence="20">
    <location>
        <begin position="552"/>
        <end position="826"/>
    </location>
</feature>
<dbReference type="GO" id="GO:0004674">
    <property type="term" value="F:protein serine/threonine kinase activity"/>
    <property type="evidence" value="ECO:0007669"/>
    <property type="project" value="UniProtKB-KW"/>
</dbReference>
<feature type="transmembrane region" description="Helical" evidence="18">
    <location>
        <begin position="465"/>
        <end position="488"/>
    </location>
</feature>
<keyword evidence="22" id="KW-1185">Reference proteome</keyword>
<dbReference type="FunFam" id="2.60.120.430:FF:000007">
    <property type="entry name" value="FERONIA receptor-like kinase"/>
    <property type="match status" value="1"/>
</dbReference>
<comment type="catalytic activity">
    <reaction evidence="15">
        <text>L-threonyl-[protein] + ATP = O-phospho-L-threonyl-[protein] + ADP + H(+)</text>
        <dbReference type="Rhea" id="RHEA:46608"/>
        <dbReference type="Rhea" id="RHEA-COMP:11060"/>
        <dbReference type="Rhea" id="RHEA-COMP:11605"/>
        <dbReference type="ChEBI" id="CHEBI:15378"/>
        <dbReference type="ChEBI" id="CHEBI:30013"/>
        <dbReference type="ChEBI" id="CHEBI:30616"/>
        <dbReference type="ChEBI" id="CHEBI:61977"/>
        <dbReference type="ChEBI" id="CHEBI:456216"/>
        <dbReference type="EC" id="2.7.11.1"/>
    </reaction>
</comment>
<dbReference type="SUPFAM" id="SSF56112">
    <property type="entry name" value="Protein kinase-like (PK-like)"/>
    <property type="match status" value="1"/>
</dbReference>
<evidence type="ECO:0000256" key="3">
    <source>
        <dbReference type="ARBA" id="ARBA00022475"/>
    </source>
</evidence>
<dbReference type="FunFam" id="1.10.510.10:FF:000058">
    <property type="entry name" value="Receptor-like protein kinase FERONIA"/>
    <property type="match status" value="1"/>
</dbReference>
<dbReference type="AlphaFoldDB" id="A0A8T2S8T8"/>
<dbReference type="Pfam" id="PF07714">
    <property type="entry name" value="PK_Tyr_Ser-Thr"/>
    <property type="match status" value="1"/>
</dbReference>
<dbReference type="PROSITE" id="PS50011">
    <property type="entry name" value="PROTEIN_KINASE_DOM"/>
    <property type="match status" value="1"/>
</dbReference>
<evidence type="ECO:0000256" key="4">
    <source>
        <dbReference type="ARBA" id="ARBA00022527"/>
    </source>
</evidence>
<keyword evidence="4" id="KW-0723">Serine/threonine-protein kinase</keyword>
<dbReference type="Gene3D" id="2.60.120.430">
    <property type="entry name" value="Galactose-binding lectin"/>
    <property type="match status" value="2"/>
</dbReference>
<dbReference type="Gene3D" id="3.30.200.20">
    <property type="entry name" value="Phosphorylase Kinase, domain 1"/>
    <property type="match status" value="1"/>
</dbReference>
<comment type="catalytic activity">
    <reaction evidence="16">
        <text>L-seryl-[protein] + ATP = O-phospho-L-seryl-[protein] + ADP + H(+)</text>
        <dbReference type="Rhea" id="RHEA:17989"/>
        <dbReference type="Rhea" id="RHEA-COMP:9863"/>
        <dbReference type="Rhea" id="RHEA-COMP:11604"/>
        <dbReference type="ChEBI" id="CHEBI:15378"/>
        <dbReference type="ChEBI" id="CHEBI:29999"/>
        <dbReference type="ChEBI" id="CHEBI:30616"/>
        <dbReference type="ChEBI" id="CHEBI:83421"/>
        <dbReference type="ChEBI" id="CHEBI:456216"/>
        <dbReference type="EC" id="2.7.11.1"/>
    </reaction>
</comment>
<feature type="chain" id="PRO_5035812332" description="non-specific serine/threonine protein kinase" evidence="19">
    <location>
        <begin position="37"/>
        <end position="886"/>
    </location>
</feature>
<comment type="subcellular location">
    <subcellularLocation>
        <location evidence="1">Cell membrane</location>
        <topology evidence="1">Single-pass type I membrane protein</topology>
    </subcellularLocation>
</comment>
<evidence type="ECO:0000256" key="2">
    <source>
        <dbReference type="ARBA" id="ARBA00012513"/>
    </source>
</evidence>
<evidence type="ECO:0000256" key="6">
    <source>
        <dbReference type="ARBA" id="ARBA00022692"/>
    </source>
</evidence>
<dbReference type="SMART" id="SM00220">
    <property type="entry name" value="S_TKc"/>
    <property type="match status" value="1"/>
</dbReference>
<dbReference type="OrthoDB" id="1903759at2759"/>
<dbReference type="InterPro" id="IPR001245">
    <property type="entry name" value="Ser-Thr/Tyr_kinase_cat_dom"/>
</dbReference>
<dbReference type="Pfam" id="PF12819">
    <property type="entry name" value="Malectin_like"/>
    <property type="match status" value="1"/>
</dbReference>
<evidence type="ECO:0000256" key="5">
    <source>
        <dbReference type="ARBA" id="ARBA00022679"/>
    </source>
</evidence>
<evidence type="ECO:0000313" key="22">
    <source>
        <dbReference type="Proteomes" id="UP000825935"/>
    </source>
</evidence>
<evidence type="ECO:0000256" key="14">
    <source>
        <dbReference type="ARBA" id="ARBA00023279"/>
    </source>
</evidence>
<dbReference type="GO" id="GO:0005886">
    <property type="term" value="C:plasma membrane"/>
    <property type="evidence" value="ECO:0007669"/>
    <property type="project" value="UniProtKB-SubCell"/>
</dbReference>
<comment type="caution">
    <text evidence="21">The sequence shown here is derived from an EMBL/GenBank/DDBJ whole genome shotgun (WGS) entry which is preliminary data.</text>
</comment>
<keyword evidence="10 17" id="KW-0067">ATP-binding</keyword>
<protein>
    <recommendedName>
        <fullName evidence="2">non-specific serine/threonine protein kinase</fullName>
        <ecNumber evidence="2">2.7.11.1</ecNumber>
    </recommendedName>
</protein>
<evidence type="ECO:0000256" key="16">
    <source>
        <dbReference type="ARBA" id="ARBA00048679"/>
    </source>
</evidence>
<evidence type="ECO:0000256" key="13">
    <source>
        <dbReference type="ARBA" id="ARBA00023180"/>
    </source>
</evidence>
<dbReference type="PROSITE" id="PS00108">
    <property type="entry name" value="PROTEIN_KINASE_ST"/>
    <property type="match status" value="1"/>
</dbReference>
<dbReference type="Gene3D" id="1.10.510.10">
    <property type="entry name" value="Transferase(Phosphotransferase) domain 1"/>
    <property type="match status" value="1"/>
</dbReference>
<accession>A0A8T2S8T8</accession>
<dbReference type="Proteomes" id="UP000825935">
    <property type="component" value="Chromosome 21"/>
</dbReference>
<evidence type="ECO:0000256" key="19">
    <source>
        <dbReference type="SAM" id="SignalP"/>
    </source>
</evidence>
<evidence type="ECO:0000256" key="15">
    <source>
        <dbReference type="ARBA" id="ARBA00047899"/>
    </source>
</evidence>
<dbReference type="InterPro" id="IPR024788">
    <property type="entry name" value="Malectin-like_Carb-bd_dom"/>
</dbReference>
<keyword evidence="14" id="KW-0278">Fertilization</keyword>
<gene>
    <name evidence="21" type="ORF">KP509_21G029500</name>
</gene>
<evidence type="ECO:0000259" key="20">
    <source>
        <dbReference type="PROSITE" id="PS50011"/>
    </source>
</evidence>
<evidence type="ECO:0000256" key="8">
    <source>
        <dbReference type="ARBA" id="ARBA00022741"/>
    </source>
</evidence>
<keyword evidence="13" id="KW-0325">Glycoprotein</keyword>
<feature type="binding site" evidence="17">
    <location>
        <position position="580"/>
    </location>
    <ligand>
        <name>ATP</name>
        <dbReference type="ChEBI" id="CHEBI:30616"/>
    </ligand>
</feature>
<keyword evidence="7 19" id="KW-0732">Signal</keyword>
<keyword evidence="5" id="KW-0808">Transferase</keyword>
<dbReference type="FunFam" id="3.30.200.20:FF:000039">
    <property type="entry name" value="receptor-like protein kinase FERONIA"/>
    <property type="match status" value="1"/>
</dbReference>
<dbReference type="InterPro" id="IPR008271">
    <property type="entry name" value="Ser/Thr_kinase_AS"/>
</dbReference>
<keyword evidence="12 18" id="KW-0472">Membrane</keyword>
<dbReference type="InterPro" id="IPR011009">
    <property type="entry name" value="Kinase-like_dom_sf"/>
</dbReference>
<reference evidence="21" key="1">
    <citation type="submission" date="2021-08" db="EMBL/GenBank/DDBJ databases">
        <title>WGS assembly of Ceratopteris richardii.</title>
        <authorList>
            <person name="Marchant D.B."/>
            <person name="Chen G."/>
            <person name="Jenkins J."/>
            <person name="Shu S."/>
            <person name="Leebens-Mack J."/>
            <person name="Grimwood J."/>
            <person name="Schmutz J."/>
            <person name="Soltis P."/>
            <person name="Soltis D."/>
            <person name="Chen Z.-H."/>
        </authorList>
    </citation>
    <scope>NUCLEOTIDE SEQUENCE</scope>
    <source>
        <strain evidence="21">Whitten #5841</strain>
        <tissue evidence="21">Leaf</tissue>
    </source>
</reference>
<dbReference type="GO" id="GO:0007338">
    <property type="term" value="P:single fertilization"/>
    <property type="evidence" value="ECO:0007669"/>
    <property type="project" value="UniProtKB-KW"/>
</dbReference>
<keyword evidence="9" id="KW-0418">Kinase</keyword>
<dbReference type="EC" id="2.7.11.1" evidence="2"/>
<evidence type="ECO:0000256" key="1">
    <source>
        <dbReference type="ARBA" id="ARBA00004251"/>
    </source>
</evidence>
<dbReference type="GO" id="GO:0005524">
    <property type="term" value="F:ATP binding"/>
    <property type="evidence" value="ECO:0007669"/>
    <property type="project" value="UniProtKB-UniRule"/>
</dbReference>
<dbReference type="PROSITE" id="PS00107">
    <property type="entry name" value="PROTEIN_KINASE_ATP"/>
    <property type="match status" value="1"/>
</dbReference>
<keyword evidence="6 18" id="KW-0812">Transmembrane</keyword>
<organism evidence="21 22">
    <name type="scientific">Ceratopteris richardii</name>
    <name type="common">Triangle waterfern</name>
    <dbReference type="NCBI Taxonomy" id="49495"/>
    <lineage>
        <taxon>Eukaryota</taxon>
        <taxon>Viridiplantae</taxon>
        <taxon>Streptophyta</taxon>
        <taxon>Embryophyta</taxon>
        <taxon>Tracheophyta</taxon>
        <taxon>Polypodiopsida</taxon>
        <taxon>Polypodiidae</taxon>
        <taxon>Polypodiales</taxon>
        <taxon>Pteridineae</taxon>
        <taxon>Pteridaceae</taxon>
        <taxon>Parkerioideae</taxon>
        <taxon>Ceratopteris</taxon>
    </lineage>
</organism>
<evidence type="ECO:0000256" key="7">
    <source>
        <dbReference type="ARBA" id="ARBA00022729"/>
    </source>
</evidence>
<evidence type="ECO:0000256" key="12">
    <source>
        <dbReference type="ARBA" id="ARBA00023136"/>
    </source>
</evidence>
<evidence type="ECO:0000256" key="11">
    <source>
        <dbReference type="ARBA" id="ARBA00022989"/>
    </source>
</evidence>
<evidence type="ECO:0000256" key="10">
    <source>
        <dbReference type="ARBA" id="ARBA00022840"/>
    </source>
</evidence>
<dbReference type="EMBL" id="CM035426">
    <property type="protein sequence ID" value="KAH7314978.1"/>
    <property type="molecule type" value="Genomic_DNA"/>
</dbReference>
<evidence type="ECO:0000313" key="21">
    <source>
        <dbReference type="EMBL" id="KAH7314978.1"/>
    </source>
</evidence>
<dbReference type="CDD" id="cd14066">
    <property type="entry name" value="STKc_IRAK"/>
    <property type="match status" value="1"/>
</dbReference>